<evidence type="ECO:0000313" key="4">
    <source>
        <dbReference type="Proteomes" id="UP000184932"/>
    </source>
</evidence>
<evidence type="ECO:0000256" key="1">
    <source>
        <dbReference type="ARBA" id="ARBA00022729"/>
    </source>
</evidence>
<dbReference type="CDD" id="cd13530">
    <property type="entry name" value="PBP2_peptides_like"/>
    <property type="match status" value="1"/>
</dbReference>
<sequence length="251" mass="26678">MRLRLALALLAGIWAGVWAGVWAGAAAADSSVRIGTEAAFPPYTFRDRSGALRGFDIELGNEICRRADLKCEWVVNDWESILPNLIDGKYDVVMAGMAVTSARARMVDFSLGYETGSNAASAVLVRSGAATSDRPRVGVQAATIHEDWARAMEASVSTYPTLVATVEALFDGRVDEVLGPQAFLEGVARNGGGKVEIAEVFGIPSGDTAAAFRKEDDALRDKFDSAIADMLHDGSIAAMADKWFQAGDGTE</sequence>
<accession>A0A1N6G913</accession>
<protein>
    <submittedName>
        <fullName evidence="3">Polar amino acid transport system substrate-binding protein</fullName>
    </submittedName>
</protein>
<evidence type="ECO:0000313" key="3">
    <source>
        <dbReference type="EMBL" id="SIO04015.1"/>
    </source>
</evidence>
<dbReference type="InterPro" id="IPR001638">
    <property type="entry name" value="Solute-binding_3/MltF_N"/>
</dbReference>
<evidence type="ECO:0000259" key="2">
    <source>
        <dbReference type="SMART" id="SM00062"/>
    </source>
</evidence>
<dbReference type="RefSeq" id="WP_074256335.1">
    <property type="nucleotide sequence ID" value="NZ_FSRL01000001.1"/>
</dbReference>
<dbReference type="PANTHER" id="PTHR35936:SF19">
    <property type="entry name" value="AMINO-ACID-BINDING PROTEIN YXEM-RELATED"/>
    <property type="match status" value="1"/>
</dbReference>
<dbReference type="SUPFAM" id="SSF53850">
    <property type="entry name" value="Periplasmic binding protein-like II"/>
    <property type="match status" value="1"/>
</dbReference>
<dbReference type="PANTHER" id="PTHR35936">
    <property type="entry name" value="MEMBRANE-BOUND LYTIC MUREIN TRANSGLYCOSYLASE F"/>
    <property type="match status" value="1"/>
</dbReference>
<organism evidence="3 4">
    <name type="scientific">Vannielia litorea</name>
    <dbReference type="NCBI Taxonomy" id="1217970"/>
    <lineage>
        <taxon>Bacteria</taxon>
        <taxon>Pseudomonadati</taxon>
        <taxon>Pseudomonadota</taxon>
        <taxon>Alphaproteobacteria</taxon>
        <taxon>Rhodobacterales</taxon>
        <taxon>Paracoccaceae</taxon>
        <taxon>Vannielia</taxon>
    </lineage>
</organism>
<gene>
    <name evidence="3" type="ORF">SAMN05444002_2299</name>
</gene>
<reference evidence="4" key="1">
    <citation type="submission" date="2016-11" db="EMBL/GenBank/DDBJ databases">
        <authorList>
            <person name="Varghese N."/>
            <person name="Submissions S."/>
        </authorList>
    </citation>
    <scope>NUCLEOTIDE SEQUENCE [LARGE SCALE GENOMIC DNA]</scope>
    <source>
        <strain evidence="4">DSM 29440</strain>
    </source>
</reference>
<dbReference type="Proteomes" id="UP000184932">
    <property type="component" value="Unassembled WGS sequence"/>
</dbReference>
<name>A0A1N6G913_9RHOB</name>
<proteinExistence type="predicted"/>
<keyword evidence="4" id="KW-1185">Reference proteome</keyword>
<dbReference type="SMART" id="SM00062">
    <property type="entry name" value="PBPb"/>
    <property type="match status" value="1"/>
</dbReference>
<dbReference type="AlphaFoldDB" id="A0A1N6G913"/>
<dbReference type="EMBL" id="FSRL01000001">
    <property type="protein sequence ID" value="SIO04015.1"/>
    <property type="molecule type" value="Genomic_DNA"/>
</dbReference>
<dbReference type="STRING" id="1217970.SAMN05444002_2299"/>
<keyword evidence="1" id="KW-0732">Signal</keyword>
<dbReference type="Gene3D" id="3.40.190.10">
    <property type="entry name" value="Periplasmic binding protein-like II"/>
    <property type="match status" value="2"/>
</dbReference>
<dbReference type="Pfam" id="PF00497">
    <property type="entry name" value="SBP_bac_3"/>
    <property type="match status" value="1"/>
</dbReference>
<feature type="domain" description="Solute-binding protein family 3/N-terminal" evidence="2">
    <location>
        <begin position="31"/>
        <end position="247"/>
    </location>
</feature>
<dbReference type="OrthoDB" id="9807134at2"/>